<evidence type="ECO:0000313" key="16">
    <source>
        <dbReference type="Proteomes" id="UP000198981"/>
    </source>
</evidence>
<dbReference type="Gene3D" id="3.40.30.10">
    <property type="entry name" value="Glutaredoxin"/>
    <property type="match status" value="1"/>
</dbReference>
<evidence type="ECO:0000256" key="8">
    <source>
        <dbReference type="ARBA" id="ARBA00023284"/>
    </source>
</evidence>
<dbReference type="GO" id="GO:0005737">
    <property type="term" value="C:cytoplasm"/>
    <property type="evidence" value="ECO:0007669"/>
    <property type="project" value="TreeGrafter"/>
</dbReference>
<evidence type="ECO:0000256" key="10">
    <source>
        <dbReference type="ARBA" id="ARBA00038489"/>
    </source>
</evidence>
<dbReference type="PROSITE" id="PS51352">
    <property type="entry name" value="THIOREDOXIN_2"/>
    <property type="match status" value="1"/>
</dbReference>
<reference evidence="16" key="1">
    <citation type="submission" date="2016-10" db="EMBL/GenBank/DDBJ databases">
        <authorList>
            <person name="Varghese N."/>
            <person name="Submissions S."/>
        </authorList>
    </citation>
    <scope>NUCLEOTIDE SEQUENCE [LARGE SCALE GENOMIC DNA]</scope>
    <source>
        <strain evidence="16">DSM 45722</strain>
    </source>
</reference>
<keyword evidence="7" id="KW-1015">Disulfide bond</keyword>
<evidence type="ECO:0000256" key="9">
    <source>
        <dbReference type="ARBA" id="ARBA00032824"/>
    </source>
</evidence>
<dbReference type="AlphaFoldDB" id="A0A1G4XNX3"/>
<dbReference type="STRING" id="1960309.SAMN03159343_1147"/>
<evidence type="ECO:0000256" key="13">
    <source>
        <dbReference type="PIRSR" id="PIRSR000239-1"/>
    </source>
</evidence>
<comment type="function">
    <text evidence="1">Thiol-specific peroxidase that catalyzes the reduction of hydrogen peroxide and organic hydroperoxides to water and alcohols, respectively. Plays a role in cell protection against oxidative stress by detoxifying peroxides and as sensor of hydrogen peroxide-mediated signaling events.</text>
</comment>
<dbReference type="OrthoDB" id="9812811at2"/>
<dbReference type="Proteomes" id="UP000198981">
    <property type="component" value="Unassembled WGS sequence"/>
</dbReference>
<evidence type="ECO:0000256" key="7">
    <source>
        <dbReference type="ARBA" id="ARBA00023157"/>
    </source>
</evidence>
<evidence type="ECO:0000256" key="2">
    <source>
        <dbReference type="ARBA" id="ARBA00011245"/>
    </source>
</evidence>
<evidence type="ECO:0000256" key="3">
    <source>
        <dbReference type="ARBA" id="ARBA00013017"/>
    </source>
</evidence>
<keyword evidence="6" id="KW-0560">Oxidoreductase</keyword>
<protein>
    <recommendedName>
        <fullName evidence="3">thioredoxin-dependent peroxiredoxin</fullName>
        <ecNumber evidence="3">1.11.1.24</ecNumber>
    </recommendedName>
    <alternativeName>
        <fullName evidence="11">Bacterioferritin comigratory protein</fullName>
    </alternativeName>
    <alternativeName>
        <fullName evidence="9">Thioredoxin peroxidase</fullName>
    </alternativeName>
</protein>
<dbReference type="EC" id="1.11.1.24" evidence="3"/>
<dbReference type="PANTHER" id="PTHR42801:SF8">
    <property type="entry name" value="PEROXIREDOXIN RV1608C-RELATED"/>
    <property type="match status" value="1"/>
</dbReference>
<keyword evidence="5" id="KW-0049">Antioxidant</keyword>
<dbReference type="CDD" id="cd03017">
    <property type="entry name" value="PRX_BCP"/>
    <property type="match status" value="1"/>
</dbReference>
<dbReference type="SUPFAM" id="SSF52833">
    <property type="entry name" value="Thioredoxin-like"/>
    <property type="match status" value="1"/>
</dbReference>
<dbReference type="PIRSF" id="PIRSF000239">
    <property type="entry name" value="AHPC"/>
    <property type="match status" value="1"/>
</dbReference>
<sequence>MKTGDVAPEFELPDQDGVPRRLSTMLQSGPVVLFFYPLASSGGCTTEMCTVRDEAAQFAEVGAQRVGISQDSVAKQKAFADAHGFDYPLLSDADGAVCSAYGTNRGWKAAPVKRHTVVIGTDGVVRDVIKSEFKFAKHADKALSALKPS</sequence>
<dbReference type="GO" id="GO:0008379">
    <property type="term" value="F:thioredoxin peroxidase activity"/>
    <property type="evidence" value="ECO:0007669"/>
    <property type="project" value="TreeGrafter"/>
</dbReference>
<accession>A0A1G4XNX3</accession>
<dbReference type="InterPro" id="IPR000866">
    <property type="entry name" value="AhpC/TSA"/>
</dbReference>
<comment type="catalytic activity">
    <reaction evidence="12">
        <text>a hydroperoxide + [thioredoxin]-dithiol = an alcohol + [thioredoxin]-disulfide + H2O</text>
        <dbReference type="Rhea" id="RHEA:62620"/>
        <dbReference type="Rhea" id="RHEA-COMP:10698"/>
        <dbReference type="Rhea" id="RHEA-COMP:10700"/>
        <dbReference type="ChEBI" id="CHEBI:15377"/>
        <dbReference type="ChEBI" id="CHEBI:29950"/>
        <dbReference type="ChEBI" id="CHEBI:30879"/>
        <dbReference type="ChEBI" id="CHEBI:35924"/>
        <dbReference type="ChEBI" id="CHEBI:50058"/>
        <dbReference type="EC" id="1.11.1.24"/>
    </reaction>
</comment>
<dbReference type="InterPro" id="IPR050924">
    <property type="entry name" value="Peroxiredoxin_BCP/PrxQ"/>
</dbReference>
<dbReference type="RefSeq" id="WP_092800942.1">
    <property type="nucleotide sequence ID" value="NZ_FMUH01000002.1"/>
</dbReference>
<evidence type="ECO:0000256" key="11">
    <source>
        <dbReference type="ARBA" id="ARBA00041373"/>
    </source>
</evidence>
<gene>
    <name evidence="15" type="ORF">SAMN03159343_1147</name>
</gene>
<name>A0A1G4XNX3_9ACTN</name>
<dbReference type="EMBL" id="FMUH01000002">
    <property type="protein sequence ID" value="SCX42939.1"/>
    <property type="molecule type" value="Genomic_DNA"/>
</dbReference>
<evidence type="ECO:0000256" key="5">
    <source>
        <dbReference type="ARBA" id="ARBA00022862"/>
    </source>
</evidence>
<keyword evidence="16" id="KW-1185">Reference proteome</keyword>
<dbReference type="InterPro" id="IPR036249">
    <property type="entry name" value="Thioredoxin-like_sf"/>
</dbReference>
<feature type="active site" description="Cysteine sulfenic acid (-SOH) intermediate; for peroxidase activity" evidence="13">
    <location>
        <position position="44"/>
    </location>
</feature>
<comment type="similarity">
    <text evidence="10">Belongs to the peroxiredoxin family. BCP/PrxQ subfamily.</text>
</comment>
<dbReference type="InterPro" id="IPR013766">
    <property type="entry name" value="Thioredoxin_domain"/>
</dbReference>
<evidence type="ECO:0000313" key="15">
    <source>
        <dbReference type="EMBL" id="SCX42939.1"/>
    </source>
</evidence>
<dbReference type="GO" id="GO:0045454">
    <property type="term" value="P:cell redox homeostasis"/>
    <property type="evidence" value="ECO:0007669"/>
    <property type="project" value="TreeGrafter"/>
</dbReference>
<dbReference type="Pfam" id="PF00578">
    <property type="entry name" value="AhpC-TSA"/>
    <property type="match status" value="1"/>
</dbReference>
<keyword evidence="8" id="KW-0676">Redox-active center</keyword>
<dbReference type="GO" id="GO:0034599">
    <property type="term" value="P:cellular response to oxidative stress"/>
    <property type="evidence" value="ECO:0007669"/>
    <property type="project" value="TreeGrafter"/>
</dbReference>
<evidence type="ECO:0000256" key="12">
    <source>
        <dbReference type="ARBA" id="ARBA00049091"/>
    </source>
</evidence>
<evidence type="ECO:0000259" key="14">
    <source>
        <dbReference type="PROSITE" id="PS51352"/>
    </source>
</evidence>
<feature type="domain" description="Thioredoxin" evidence="14">
    <location>
        <begin position="1"/>
        <end position="149"/>
    </location>
</feature>
<evidence type="ECO:0000256" key="1">
    <source>
        <dbReference type="ARBA" id="ARBA00003330"/>
    </source>
</evidence>
<organism evidence="15 16">
    <name type="scientific">Klenkia marina</name>
    <dbReference type="NCBI Taxonomy" id="1960309"/>
    <lineage>
        <taxon>Bacteria</taxon>
        <taxon>Bacillati</taxon>
        <taxon>Actinomycetota</taxon>
        <taxon>Actinomycetes</taxon>
        <taxon>Geodermatophilales</taxon>
        <taxon>Geodermatophilaceae</taxon>
        <taxon>Klenkia</taxon>
    </lineage>
</organism>
<comment type="subunit">
    <text evidence="2">Monomer.</text>
</comment>
<proteinExistence type="inferred from homology"/>
<keyword evidence="4" id="KW-0575">Peroxidase</keyword>
<evidence type="ECO:0000256" key="4">
    <source>
        <dbReference type="ARBA" id="ARBA00022559"/>
    </source>
</evidence>
<evidence type="ECO:0000256" key="6">
    <source>
        <dbReference type="ARBA" id="ARBA00023002"/>
    </source>
</evidence>
<dbReference type="PANTHER" id="PTHR42801">
    <property type="entry name" value="THIOREDOXIN-DEPENDENT PEROXIDE REDUCTASE"/>
    <property type="match status" value="1"/>
</dbReference>
<dbReference type="InterPro" id="IPR024706">
    <property type="entry name" value="Peroxiredoxin_AhpC-typ"/>
</dbReference>